<dbReference type="InterPro" id="IPR013320">
    <property type="entry name" value="ConA-like_dom_sf"/>
</dbReference>
<accession>A0A5C3N8P6</accession>
<dbReference type="Proteomes" id="UP000305948">
    <property type="component" value="Unassembled WGS sequence"/>
</dbReference>
<evidence type="ECO:0000256" key="1">
    <source>
        <dbReference type="SAM" id="SignalP"/>
    </source>
</evidence>
<gene>
    <name evidence="3" type="ORF">OE88DRAFT_1655938</name>
</gene>
<feature type="signal peptide" evidence="1">
    <location>
        <begin position="1"/>
        <end position="24"/>
    </location>
</feature>
<dbReference type="AlphaFoldDB" id="A0A5C3N8P6"/>
<proteinExistence type="predicted"/>
<dbReference type="STRING" id="5364.A0A5C3N8P6"/>
<dbReference type="SUPFAM" id="SSF49899">
    <property type="entry name" value="Concanavalin A-like lectins/glucanases"/>
    <property type="match status" value="1"/>
</dbReference>
<dbReference type="OrthoDB" id="192832at2759"/>
<dbReference type="PROSITE" id="PS51762">
    <property type="entry name" value="GH16_2"/>
    <property type="match status" value="1"/>
</dbReference>
<dbReference type="InterPro" id="IPR050546">
    <property type="entry name" value="Glycosyl_Hydrlase_16"/>
</dbReference>
<dbReference type="GO" id="GO:0004553">
    <property type="term" value="F:hydrolase activity, hydrolyzing O-glycosyl compounds"/>
    <property type="evidence" value="ECO:0007669"/>
    <property type="project" value="InterPro"/>
</dbReference>
<protein>
    <recommendedName>
        <fullName evidence="2">GH16 domain-containing protein</fullName>
    </recommendedName>
</protein>
<dbReference type="Gene3D" id="2.60.120.200">
    <property type="match status" value="1"/>
</dbReference>
<dbReference type="GO" id="GO:0009251">
    <property type="term" value="P:glucan catabolic process"/>
    <property type="evidence" value="ECO:0007669"/>
    <property type="project" value="TreeGrafter"/>
</dbReference>
<name>A0A5C3N8P6_9AGAM</name>
<dbReference type="InterPro" id="IPR000757">
    <property type="entry name" value="Beta-glucanase-like"/>
</dbReference>
<dbReference type="PANTHER" id="PTHR10963">
    <property type="entry name" value="GLYCOSYL HYDROLASE-RELATED"/>
    <property type="match status" value="1"/>
</dbReference>
<organism evidence="3 4">
    <name type="scientific">Heliocybe sulcata</name>
    <dbReference type="NCBI Taxonomy" id="5364"/>
    <lineage>
        <taxon>Eukaryota</taxon>
        <taxon>Fungi</taxon>
        <taxon>Dikarya</taxon>
        <taxon>Basidiomycota</taxon>
        <taxon>Agaricomycotina</taxon>
        <taxon>Agaricomycetes</taxon>
        <taxon>Gloeophyllales</taxon>
        <taxon>Gloeophyllaceae</taxon>
        <taxon>Heliocybe</taxon>
    </lineage>
</organism>
<keyword evidence="1" id="KW-0732">Signal</keyword>
<dbReference type="CDD" id="cd02181">
    <property type="entry name" value="GH16_fungal_Lam16A_glucanase"/>
    <property type="match status" value="1"/>
</dbReference>
<sequence length="364" mass="39718">MRTGYVPLFLSAAALIIPLEGVSAHFRLNQTYVGNDFLSGWTWETLDDPTHGRTNYVDQGTALSQNLTYAADTKFVMRADDWAVVPPTGRGRKSVRIISNQAWDESLIVIDLAHMPEGCSTWPAFWSLSQKGPWPHGGEIDIIEGVNLGNQNLASLHTTPNCNMPPQGQRAQTQSGQTTSTTCDASVNSNQGCGVTFSKPGSFGSPFNQQGGGYFAMARTKADGVRVWFWPRGDPSVPQAVANPDALLPVPMRKRRNRSGKGGKKMAVLQDVVDIVGPDTITPDQSWGNPEAAFPTQDDNCGYEQHFDAHQMVFDLTFCGDWAGSVWPQSGCGAGSCVDYVNNNPQAFSNAYWEVNSVRVYTPY</sequence>
<reference evidence="3 4" key="1">
    <citation type="journal article" date="2019" name="Nat. Ecol. Evol.">
        <title>Megaphylogeny resolves global patterns of mushroom evolution.</title>
        <authorList>
            <person name="Varga T."/>
            <person name="Krizsan K."/>
            <person name="Foldi C."/>
            <person name="Dima B."/>
            <person name="Sanchez-Garcia M."/>
            <person name="Sanchez-Ramirez S."/>
            <person name="Szollosi G.J."/>
            <person name="Szarkandi J.G."/>
            <person name="Papp V."/>
            <person name="Albert L."/>
            <person name="Andreopoulos W."/>
            <person name="Angelini C."/>
            <person name="Antonin V."/>
            <person name="Barry K.W."/>
            <person name="Bougher N.L."/>
            <person name="Buchanan P."/>
            <person name="Buyck B."/>
            <person name="Bense V."/>
            <person name="Catcheside P."/>
            <person name="Chovatia M."/>
            <person name="Cooper J."/>
            <person name="Damon W."/>
            <person name="Desjardin D."/>
            <person name="Finy P."/>
            <person name="Geml J."/>
            <person name="Haridas S."/>
            <person name="Hughes K."/>
            <person name="Justo A."/>
            <person name="Karasinski D."/>
            <person name="Kautmanova I."/>
            <person name="Kiss B."/>
            <person name="Kocsube S."/>
            <person name="Kotiranta H."/>
            <person name="LaButti K.M."/>
            <person name="Lechner B.E."/>
            <person name="Liimatainen K."/>
            <person name="Lipzen A."/>
            <person name="Lukacs Z."/>
            <person name="Mihaltcheva S."/>
            <person name="Morgado L.N."/>
            <person name="Niskanen T."/>
            <person name="Noordeloos M.E."/>
            <person name="Ohm R.A."/>
            <person name="Ortiz-Santana B."/>
            <person name="Ovrebo C."/>
            <person name="Racz N."/>
            <person name="Riley R."/>
            <person name="Savchenko A."/>
            <person name="Shiryaev A."/>
            <person name="Soop K."/>
            <person name="Spirin V."/>
            <person name="Szebenyi C."/>
            <person name="Tomsovsky M."/>
            <person name="Tulloss R.E."/>
            <person name="Uehling J."/>
            <person name="Grigoriev I.V."/>
            <person name="Vagvolgyi C."/>
            <person name="Papp T."/>
            <person name="Martin F.M."/>
            <person name="Miettinen O."/>
            <person name="Hibbett D.S."/>
            <person name="Nagy L.G."/>
        </authorList>
    </citation>
    <scope>NUCLEOTIDE SEQUENCE [LARGE SCALE GENOMIC DNA]</scope>
    <source>
        <strain evidence="3 4">OMC1185</strain>
    </source>
</reference>
<feature type="domain" description="GH16" evidence="2">
    <location>
        <begin position="39"/>
        <end position="233"/>
    </location>
</feature>
<keyword evidence="4" id="KW-1185">Reference proteome</keyword>
<dbReference type="EMBL" id="ML213507">
    <property type="protein sequence ID" value="TFK53690.1"/>
    <property type="molecule type" value="Genomic_DNA"/>
</dbReference>
<feature type="chain" id="PRO_5022723301" description="GH16 domain-containing protein" evidence="1">
    <location>
        <begin position="25"/>
        <end position="364"/>
    </location>
</feature>
<evidence type="ECO:0000259" key="2">
    <source>
        <dbReference type="PROSITE" id="PS51762"/>
    </source>
</evidence>
<dbReference type="Pfam" id="PF26113">
    <property type="entry name" value="GH16_XgeA"/>
    <property type="match status" value="2"/>
</dbReference>
<evidence type="ECO:0000313" key="4">
    <source>
        <dbReference type="Proteomes" id="UP000305948"/>
    </source>
</evidence>
<evidence type="ECO:0000313" key="3">
    <source>
        <dbReference type="EMBL" id="TFK53690.1"/>
    </source>
</evidence>
<dbReference type="PANTHER" id="PTHR10963:SF24">
    <property type="entry name" value="GLYCOSIDASE C21B10.07-RELATED"/>
    <property type="match status" value="1"/>
</dbReference>